<keyword evidence="2" id="KW-1185">Reference proteome</keyword>
<gene>
    <name evidence="1" type="ORF">CLUP02_09062</name>
</gene>
<dbReference type="KEGG" id="clup:CLUP02_09062"/>
<organism evidence="1 2">
    <name type="scientific">Colletotrichum lupini</name>
    <dbReference type="NCBI Taxonomy" id="145971"/>
    <lineage>
        <taxon>Eukaryota</taxon>
        <taxon>Fungi</taxon>
        <taxon>Dikarya</taxon>
        <taxon>Ascomycota</taxon>
        <taxon>Pezizomycotina</taxon>
        <taxon>Sordariomycetes</taxon>
        <taxon>Hypocreomycetidae</taxon>
        <taxon>Glomerellales</taxon>
        <taxon>Glomerellaceae</taxon>
        <taxon>Colletotrichum</taxon>
        <taxon>Colletotrichum acutatum species complex</taxon>
    </lineage>
</organism>
<proteinExistence type="predicted"/>
<dbReference type="RefSeq" id="XP_049145187.1">
    <property type="nucleotide sequence ID" value="XM_049288043.1"/>
</dbReference>
<accession>A0A9Q8SUP2</accession>
<sequence>MCIGPTAGRLVGAQNGTRTTSLPSPQVHWGFSSAPDLRETQPAPGSSWPALHPLLTGVDVVDVVVVVICKDDMNSYVRKEVSIIASSARWAVMCRYISVDNHTGWGPNLTRPKCTCPVESFPKDDFRQSRFVAFVPTWAMLAIPINVRS</sequence>
<dbReference type="GeneID" id="73343053"/>
<protein>
    <submittedName>
        <fullName evidence="1">Uncharacterized protein</fullName>
    </submittedName>
</protein>
<name>A0A9Q8SUP2_9PEZI</name>
<dbReference type="AlphaFoldDB" id="A0A9Q8SUP2"/>
<evidence type="ECO:0000313" key="1">
    <source>
        <dbReference type="EMBL" id="UQC83568.1"/>
    </source>
</evidence>
<dbReference type="EMBL" id="CP019476">
    <property type="protein sequence ID" value="UQC83568.1"/>
    <property type="molecule type" value="Genomic_DNA"/>
</dbReference>
<dbReference type="Proteomes" id="UP000830671">
    <property type="component" value="Chromosome 4"/>
</dbReference>
<reference evidence="1" key="1">
    <citation type="journal article" date="2021" name="Mol. Plant Microbe Interact.">
        <title>Complete Genome Sequence of the Plant-Pathogenic Fungus Colletotrichum lupini.</title>
        <authorList>
            <person name="Baroncelli R."/>
            <person name="Pensec F."/>
            <person name="Da Lio D."/>
            <person name="Boufleur T."/>
            <person name="Vicente I."/>
            <person name="Sarrocco S."/>
            <person name="Picot A."/>
            <person name="Baraldi E."/>
            <person name="Sukno S."/>
            <person name="Thon M."/>
            <person name="Le Floch G."/>
        </authorList>
    </citation>
    <scope>NUCLEOTIDE SEQUENCE</scope>
    <source>
        <strain evidence="1">IMI 504893</strain>
    </source>
</reference>
<evidence type="ECO:0000313" key="2">
    <source>
        <dbReference type="Proteomes" id="UP000830671"/>
    </source>
</evidence>